<comment type="caution">
    <text evidence="7">The sequence shown here is derived from an EMBL/GenBank/DDBJ whole genome shotgun (WGS) entry which is preliminary data.</text>
</comment>
<evidence type="ECO:0000313" key="7">
    <source>
        <dbReference type="EMBL" id="KGE89815.1"/>
    </source>
</evidence>
<dbReference type="InterPro" id="IPR020084">
    <property type="entry name" value="NUDIX_hydrolase_CS"/>
</dbReference>
<dbReference type="PROSITE" id="PS00893">
    <property type="entry name" value="NUDIX_BOX"/>
    <property type="match status" value="1"/>
</dbReference>
<evidence type="ECO:0000256" key="1">
    <source>
        <dbReference type="ARBA" id="ARBA00001946"/>
    </source>
</evidence>
<dbReference type="Proteomes" id="UP000029736">
    <property type="component" value="Unassembled WGS sequence"/>
</dbReference>
<dbReference type="RefSeq" id="WP_044215595.1">
    <property type="nucleotide sequence ID" value="NZ_JBKAGJ010000014.1"/>
</dbReference>
<dbReference type="InterPro" id="IPR000086">
    <property type="entry name" value="NUDIX_hydrolase_dom"/>
</dbReference>
<reference evidence="7 8" key="1">
    <citation type="journal article" date="2014" name="Int. J. Syst. Evol. Microbiol.">
        <title>Phaeodactylibacter xiamenensis gen. nov., sp. nov., a member of the family Saprospiraceae isolated from the marine alga Phaeodactylum tricornutum.</title>
        <authorList>
            <person name="Chen Z.Jr."/>
            <person name="Lei X."/>
            <person name="Lai Q."/>
            <person name="Li Y."/>
            <person name="Zhang B."/>
            <person name="Zhang J."/>
            <person name="Zhang H."/>
            <person name="Yang L."/>
            <person name="Zheng W."/>
            <person name="Tian Y."/>
            <person name="Yu Z."/>
            <person name="Xu H.Jr."/>
            <person name="Zheng T."/>
        </authorList>
    </citation>
    <scope>NUCLEOTIDE SEQUENCE [LARGE SCALE GENOMIC DNA]</scope>
    <source>
        <strain evidence="7 8">KD52</strain>
    </source>
</reference>
<evidence type="ECO:0000256" key="3">
    <source>
        <dbReference type="ARBA" id="ARBA00022723"/>
    </source>
</evidence>
<dbReference type="PROSITE" id="PS51462">
    <property type="entry name" value="NUDIX"/>
    <property type="match status" value="1"/>
</dbReference>
<sequence length="168" mass="19130">MQEGLKRIATMVVLRHEDAFLLLERNKMPNAGMYVPVGGKVEPYERPIDTAVRETAEETGIQLTREQLTYGGVLTETSPVHYNWLCFIFIAAIEWVPPPPCDEGTLHWVPRSGLLDVPTPPTDWQIYEYLLSGQPFALDALYDAQLNLLEMREEISGKVVFPQNRDSR</sequence>
<dbReference type="AlphaFoldDB" id="A0A098SCK5"/>
<gene>
    <name evidence="7" type="ORF">IX84_00405</name>
</gene>
<evidence type="ECO:0000256" key="5">
    <source>
        <dbReference type="ARBA" id="ARBA00022842"/>
    </source>
</evidence>
<dbReference type="InterPro" id="IPR015797">
    <property type="entry name" value="NUDIX_hydrolase-like_dom_sf"/>
</dbReference>
<keyword evidence="8" id="KW-1185">Reference proteome</keyword>
<accession>A0A098SCK5</accession>
<dbReference type="SUPFAM" id="SSF55811">
    <property type="entry name" value="Nudix"/>
    <property type="match status" value="1"/>
</dbReference>
<dbReference type="STRING" id="1524460.IX84_00405"/>
<keyword evidence="5" id="KW-0460">Magnesium</keyword>
<protein>
    <submittedName>
        <fullName evidence="7">NUDIX hydrolase</fullName>
    </submittedName>
</protein>
<keyword evidence="3" id="KW-0479">Metal-binding</keyword>
<dbReference type="CDD" id="cd18886">
    <property type="entry name" value="NUDIX_MutT_Nudt1"/>
    <property type="match status" value="1"/>
</dbReference>
<dbReference type="PANTHER" id="PTHR43758:SF8">
    <property type="entry name" value="8-OXO-DGTP DIPHOSPHATASE YTKD-RELATED"/>
    <property type="match status" value="1"/>
</dbReference>
<evidence type="ECO:0000256" key="2">
    <source>
        <dbReference type="ARBA" id="ARBA00005582"/>
    </source>
</evidence>
<name>A0A098SCK5_9BACT</name>
<feature type="domain" description="Nudix hydrolase" evidence="6">
    <location>
        <begin position="5"/>
        <end position="132"/>
    </location>
</feature>
<evidence type="ECO:0000259" key="6">
    <source>
        <dbReference type="PROSITE" id="PS51462"/>
    </source>
</evidence>
<keyword evidence="4 7" id="KW-0378">Hydrolase</keyword>
<comment type="similarity">
    <text evidence="2">Belongs to the Nudix hydrolase family.</text>
</comment>
<dbReference type="GO" id="GO:0046872">
    <property type="term" value="F:metal ion binding"/>
    <property type="evidence" value="ECO:0007669"/>
    <property type="project" value="UniProtKB-KW"/>
</dbReference>
<proteinExistence type="inferred from homology"/>
<dbReference type="Pfam" id="PF00293">
    <property type="entry name" value="NUDIX"/>
    <property type="match status" value="1"/>
</dbReference>
<comment type="cofactor">
    <cofactor evidence="1">
        <name>Mg(2+)</name>
        <dbReference type="ChEBI" id="CHEBI:18420"/>
    </cofactor>
</comment>
<organism evidence="7 8">
    <name type="scientific">Phaeodactylibacter xiamenensis</name>
    <dbReference type="NCBI Taxonomy" id="1524460"/>
    <lineage>
        <taxon>Bacteria</taxon>
        <taxon>Pseudomonadati</taxon>
        <taxon>Bacteroidota</taxon>
        <taxon>Saprospiria</taxon>
        <taxon>Saprospirales</taxon>
        <taxon>Haliscomenobacteraceae</taxon>
        <taxon>Phaeodactylibacter</taxon>
    </lineage>
</organism>
<dbReference type="EMBL" id="JPOS01000002">
    <property type="protein sequence ID" value="KGE89815.1"/>
    <property type="molecule type" value="Genomic_DNA"/>
</dbReference>
<evidence type="ECO:0000313" key="8">
    <source>
        <dbReference type="Proteomes" id="UP000029736"/>
    </source>
</evidence>
<dbReference type="GO" id="GO:0016818">
    <property type="term" value="F:hydrolase activity, acting on acid anhydrides, in phosphorus-containing anhydrides"/>
    <property type="evidence" value="ECO:0007669"/>
    <property type="project" value="TreeGrafter"/>
</dbReference>
<evidence type="ECO:0000256" key="4">
    <source>
        <dbReference type="ARBA" id="ARBA00022801"/>
    </source>
</evidence>
<dbReference type="Gene3D" id="3.90.79.10">
    <property type="entry name" value="Nucleoside Triphosphate Pyrophosphohydrolase"/>
    <property type="match status" value="1"/>
</dbReference>
<dbReference type="PANTHER" id="PTHR43758">
    <property type="entry name" value="7,8-DIHYDRO-8-OXOGUANINE TRIPHOSPHATASE"/>
    <property type="match status" value="1"/>
</dbReference>